<dbReference type="Pfam" id="PF08240">
    <property type="entry name" value="ADH_N"/>
    <property type="match status" value="1"/>
</dbReference>
<reference evidence="2 3" key="1">
    <citation type="submission" date="2021-01" db="EMBL/GenBank/DDBJ databases">
        <title>Whole genome shotgun sequence of Catellatospora chokoriensis NBRC 107358.</title>
        <authorList>
            <person name="Komaki H."/>
            <person name="Tamura T."/>
        </authorList>
    </citation>
    <scope>NUCLEOTIDE SEQUENCE [LARGE SCALE GENOMIC DNA]</scope>
    <source>
        <strain evidence="2 3">NBRC 107358</strain>
    </source>
</reference>
<dbReference type="PANTHER" id="PTHR43677">
    <property type="entry name" value="SHORT-CHAIN DEHYDROGENASE/REDUCTASE"/>
    <property type="match status" value="1"/>
</dbReference>
<dbReference type="InterPro" id="IPR036291">
    <property type="entry name" value="NAD(P)-bd_dom_sf"/>
</dbReference>
<evidence type="ECO:0000313" key="3">
    <source>
        <dbReference type="Proteomes" id="UP000619293"/>
    </source>
</evidence>
<evidence type="ECO:0000313" key="2">
    <source>
        <dbReference type="EMBL" id="GIF93405.1"/>
    </source>
</evidence>
<accession>A0A8J3KA08</accession>
<keyword evidence="3" id="KW-1185">Reference proteome</keyword>
<dbReference type="GO" id="GO:0008270">
    <property type="term" value="F:zinc ion binding"/>
    <property type="evidence" value="ECO:0007669"/>
    <property type="project" value="InterPro"/>
</dbReference>
<dbReference type="PANTHER" id="PTHR43677:SF4">
    <property type="entry name" value="QUINONE OXIDOREDUCTASE-LIKE PROTEIN 2"/>
    <property type="match status" value="1"/>
</dbReference>
<dbReference type="Gene3D" id="3.40.50.720">
    <property type="entry name" value="NAD(P)-binding Rossmann-like Domain"/>
    <property type="match status" value="1"/>
</dbReference>
<dbReference type="Pfam" id="PF00107">
    <property type="entry name" value="ADH_zinc_N"/>
    <property type="match status" value="1"/>
</dbReference>
<dbReference type="InterPro" id="IPR020843">
    <property type="entry name" value="ER"/>
</dbReference>
<dbReference type="InterPro" id="IPR011032">
    <property type="entry name" value="GroES-like_sf"/>
</dbReference>
<dbReference type="Gene3D" id="3.90.180.10">
    <property type="entry name" value="Medium-chain alcohol dehydrogenases, catalytic domain"/>
    <property type="match status" value="1"/>
</dbReference>
<dbReference type="CDD" id="cd08241">
    <property type="entry name" value="QOR1"/>
    <property type="match status" value="1"/>
</dbReference>
<dbReference type="InterPro" id="IPR013149">
    <property type="entry name" value="ADH-like_C"/>
</dbReference>
<gene>
    <name evidence="2" type="ORF">Cch02nite_68490</name>
</gene>
<dbReference type="GO" id="GO:0016491">
    <property type="term" value="F:oxidoreductase activity"/>
    <property type="evidence" value="ECO:0007669"/>
    <property type="project" value="InterPro"/>
</dbReference>
<evidence type="ECO:0000259" key="1">
    <source>
        <dbReference type="SMART" id="SM00829"/>
    </source>
</evidence>
<organism evidence="2 3">
    <name type="scientific">Catellatospora chokoriensis</name>
    <dbReference type="NCBI Taxonomy" id="310353"/>
    <lineage>
        <taxon>Bacteria</taxon>
        <taxon>Bacillati</taxon>
        <taxon>Actinomycetota</taxon>
        <taxon>Actinomycetes</taxon>
        <taxon>Micromonosporales</taxon>
        <taxon>Micromonosporaceae</taxon>
        <taxon>Catellatospora</taxon>
    </lineage>
</organism>
<dbReference type="InterPro" id="IPR002364">
    <property type="entry name" value="Quin_OxRdtase/zeta-crystal_CS"/>
</dbReference>
<name>A0A8J3KA08_9ACTN</name>
<dbReference type="PROSITE" id="PS01162">
    <property type="entry name" value="QOR_ZETA_CRYSTAL"/>
    <property type="match status" value="1"/>
</dbReference>
<dbReference type="SUPFAM" id="SSF50129">
    <property type="entry name" value="GroES-like"/>
    <property type="match status" value="1"/>
</dbReference>
<comment type="caution">
    <text evidence="2">The sequence shown here is derived from an EMBL/GenBank/DDBJ whole genome shotgun (WGS) entry which is preliminary data.</text>
</comment>
<dbReference type="SUPFAM" id="SSF51735">
    <property type="entry name" value="NAD(P)-binding Rossmann-fold domains"/>
    <property type="match status" value="1"/>
</dbReference>
<proteinExistence type="predicted"/>
<protein>
    <submittedName>
        <fullName evidence="2">Oxidoreductase</fullName>
    </submittedName>
</protein>
<dbReference type="InterPro" id="IPR051397">
    <property type="entry name" value="Zn-ADH-like_protein"/>
</dbReference>
<dbReference type="RefSeq" id="WP_239120925.1">
    <property type="nucleotide sequence ID" value="NZ_BAAALB010000001.1"/>
</dbReference>
<dbReference type="EMBL" id="BONG01000062">
    <property type="protein sequence ID" value="GIF93405.1"/>
    <property type="molecule type" value="Genomic_DNA"/>
</dbReference>
<feature type="domain" description="Enoyl reductase (ER)" evidence="1">
    <location>
        <begin position="17"/>
        <end position="329"/>
    </location>
</feature>
<dbReference type="SMART" id="SM00829">
    <property type="entry name" value="PKS_ER"/>
    <property type="match status" value="1"/>
</dbReference>
<dbReference type="InterPro" id="IPR013154">
    <property type="entry name" value="ADH-like_N"/>
</dbReference>
<dbReference type="AlphaFoldDB" id="A0A8J3KA08"/>
<dbReference type="Proteomes" id="UP000619293">
    <property type="component" value="Unassembled WGS sequence"/>
</dbReference>
<sequence length="331" mass="33558">MTATMRAWQVAANGEPGDVMSLAETPIPTPGASQLLVRVRASALNFPDVLLVRGQYQVRPPLPFTPGVELCGEVVAAGADVTGFAEGDRVIGTTALPAGALAEYALVEAADAFPAPAALDDVQASAMHIAYQTGWFSLHRRARLQPGETLLIHAGAGGVGSAAIQLGKAAGATVIAVVGGAAKAEVAAKLGADLVIDRREQDFIGAVKAATGGRGADVVFDPVGGDAYTGSAKCVAFEGRILVVGFAGGTVPTPGLNHALVKNYSIVGVHWGLYRQLDPALVVQAHERLCGLAADGVVQPLIGGVLSLDEAAGGLTRLGAGESVGRLVVRP</sequence>